<dbReference type="InterPro" id="IPR009056">
    <property type="entry name" value="Cyt_c-like_dom"/>
</dbReference>
<dbReference type="GO" id="GO:0020037">
    <property type="term" value="F:heme binding"/>
    <property type="evidence" value="ECO:0007669"/>
    <property type="project" value="InterPro"/>
</dbReference>
<protein>
    <recommendedName>
        <fullName evidence="8">Cytochrome c domain-containing protein</fullName>
    </recommendedName>
</protein>
<dbReference type="Gene3D" id="2.130.10.10">
    <property type="entry name" value="YVTN repeat-like/Quinoprotein amine dehydrogenase"/>
    <property type="match status" value="3"/>
</dbReference>
<keyword evidence="3 7" id="KW-0479">Metal-binding</keyword>
<dbReference type="PANTHER" id="PTHR44019">
    <property type="entry name" value="WD REPEAT-CONTAINING PROTEIN 55"/>
    <property type="match status" value="1"/>
</dbReference>
<dbReference type="CDD" id="cd00200">
    <property type="entry name" value="WD40"/>
    <property type="match status" value="1"/>
</dbReference>
<dbReference type="PANTHER" id="PTHR44019:SF8">
    <property type="entry name" value="POC1 CENTRIOLAR PROTEIN HOMOLOG"/>
    <property type="match status" value="1"/>
</dbReference>
<evidence type="ECO:0000256" key="5">
    <source>
        <dbReference type="ARBA" id="ARBA00023004"/>
    </source>
</evidence>
<dbReference type="PROSITE" id="PS50294">
    <property type="entry name" value="WD_REPEATS_REGION"/>
    <property type="match status" value="4"/>
</dbReference>
<dbReference type="InterPro" id="IPR020472">
    <property type="entry name" value="WD40_PAC1"/>
</dbReference>
<dbReference type="KEGG" id="adin:H7849_26315"/>
<feature type="repeat" description="WD" evidence="6">
    <location>
        <begin position="271"/>
        <end position="312"/>
    </location>
</feature>
<feature type="repeat" description="WD" evidence="6">
    <location>
        <begin position="229"/>
        <end position="270"/>
    </location>
</feature>
<dbReference type="InterPro" id="IPR015943">
    <property type="entry name" value="WD40/YVTN_repeat-like_dom_sf"/>
</dbReference>
<dbReference type="InterPro" id="IPR011429">
    <property type="entry name" value="Cyt_c_Planctomycete-type"/>
</dbReference>
<dbReference type="InterPro" id="IPR036909">
    <property type="entry name" value="Cyt_c-like_dom_sf"/>
</dbReference>
<evidence type="ECO:0000256" key="6">
    <source>
        <dbReference type="PROSITE-ProRule" id="PRU00221"/>
    </source>
</evidence>
<evidence type="ECO:0000313" key="10">
    <source>
        <dbReference type="Proteomes" id="UP000515312"/>
    </source>
</evidence>
<feature type="repeat" description="WD" evidence="6">
    <location>
        <begin position="183"/>
        <end position="206"/>
    </location>
</feature>
<keyword evidence="10" id="KW-1185">Reference proteome</keyword>
<organism evidence="9 10">
    <name type="scientific">Alloacidobacterium dinghuense</name>
    <dbReference type="NCBI Taxonomy" id="2763107"/>
    <lineage>
        <taxon>Bacteria</taxon>
        <taxon>Pseudomonadati</taxon>
        <taxon>Acidobacteriota</taxon>
        <taxon>Terriglobia</taxon>
        <taxon>Terriglobales</taxon>
        <taxon>Acidobacteriaceae</taxon>
        <taxon>Alloacidobacterium</taxon>
    </lineage>
</organism>
<dbReference type="InterPro" id="IPR019775">
    <property type="entry name" value="WD40_repeat_CS"/>
</dbReference>
<dbReference type="EMBL" id="CP060394">
    <property type="protein sequence ID" value="QNI32441.1"/>
    <property type="molecule type" value="Genomic_DNA"/>
</dbReference>
<keyword evidence="5 7" id="KW-0408">Iron</keyword>
<keyword evidence="1 6" id="KW-0853">WD repeat</keyword>
<dbReference type="AlphaFoldDB" id="A0A7G8BIS1"/>
<dbReference type="GO" id="GO:0046872">
    <property type="term" value="F:metal ion binding"/>
    <property type="evidence" value="ECO:0007669"/>
    <property type="project" value="UniProtKB-KW"/>
</dbReference>
<dbReference type="SUPFAM" id="SSF50978">
    <property type="entry name" value="WD40 repeat-like"/>
    <property type="match status" value="1"/>
</dbReference>
<accession>A0A7G8BIS1</accession>
<proteinExistence type="predicted"/>
<dbReference type="PROSITE" id="PS00678">
    <property type="entry name" value="WD_REPEATS_1"/>
    <property type="match status" value="2"/>
</dbReference>
<evidence type="ECO:0000259" key="8">
    <source>
        <dbReference type="PROSITE" id="PS51007"/>
    </source>
</evidence>
<gene>
    <name evidence="9" type="ORF">H7849_26315</name>
</gene>
<evidence type="ECO:0000256" key="4">
    <source>
        <dbReference type="ARBA" id="ARBA00022737"/>
    </source>
</evidence>
<dbReference type="SMART" id="SM00320">
    <property type="entry name" value="WD40"/>
    <property type="match status" value="7"/>
</dbReference>
<dbReference type="Pfam" id="PF07635">
    <property type="entry name" value="PSCyt1"/>
    <property type="match status" value="1"/>
</dbReference>
<evidence type="ECO:0000256" key="2">
    <source>
        <dbReference type="ARBA" id="ARBA00022617"/>
    </source>
</evidence>
<dbReference type="GO" id="GO:0009055">
    <property type="term" value="F:electron transfer activity"/>
    <property type="evidence" value="ECO:0007669"/>
    <property type="project" value="InterPro"/>
</dbReference>
<dbReference type="InterPro" id="IPR050505">
    <property type="entry name" value="WDR55/POC1"/>
</dbReference>
<evidence type="ECO:0000256" key="7">
    <source>
        <dbReference type="PROSITE-ProRule" id="PRU00433"/>
    </source>
</evidence>
<reference evidence="9 10" key="1">
    <citation type="submission" date="2020-08" db="EMBL/GenBank/DDBJ databases">
        <title>Edaphobacter telluris sp. nov. and Acidobacterium dinghuensis sp. nov., two acidobacteria isolated from forest soil.</title>
        <authorList>
            <person name="Fu J."/>
            <person name="Qiu L."/>
        </authorList>
    </citation>
    <scope>NUCLEOTIDE SEQUENCE [LARGE SCALE GENOMIC DNA]</scope>
    <source>
        <strain evidence="9">4Y35</strain>
    </source>
</reference>
<sequence length="455" mass="48591">MMAAVLVASWAIFHSGFSSESHVAADSVPNFNSDVAPILQKNCLACHTTSTKMGDFVMDSYDSLMKGGIHGPVIVPHDAKQSRLALMIEGKIAPRMPFGADPLSAADIATIEAWIDAGAPKPEASGATNALTAAPIPEVKTEVPVVSPVAAVKFSPNGKLLAAGGYREVRLLDPATGNVIATLTGHADYVRSIAFSPDGKLLAAGGGPPQRWGEIKIWDVQSHQLLKTMQGHADCIYSIAWSPDGKLIASGSYDKMAKLWDVLSGKEVSNLKDHIDAVFAVAFSPDGKRLATASQDRTVKIWDIASGKRLYTLSDASDGLTTVAYSPDGNRIAAAGYDKTIYVWRLGNDDGHLEQSLIADEDSILSLVWSPDGKTIVTASADGSIRFRDAATLDPIRVIDHQSDWVEALSVSPDGKQLAAGRFNGTLSLYNAEDYKEVRGQMMAFEPQEPTARNE</sequence>
<feature type="repeat" description="WD" evidence="6">
    <location>
        <begin position="357"/>
        <end position="398"/>
    </location>
</feature>
<dbReference type="InterPro" id="IPR036322">
    <property type="entry name" value="WD40_repeat_dom_sf"/>
</dbReference>
<dbReference type="Pfam" id="PF00400">
    <property type="entry name" value="WD40"/>
    <property type="match status" value="7"/>
</dbReference>
<dbReference type="PROSITE" id="PS51007">
    <property type="entry name" value="CYTC"/>
    <property type="match status" value="1"/>
</dbReference>
<feature type="repeat" description="WD" evidence="6">
    <location>
        <begin position="313"/>
        <end position="346"/>
    </location>
</feature>
<dbReference type="RefSeq" id="WP_186743396.1">
    <property type="nucleotide sequence ID" value="NZ_CP060394.1"/>
</dbReference>
<evidence type="ECO:0000313" key="9">
    <source>
        <dbReference type="EMBL" id="QNI32441.1"/>
    </source>
</evidence>
<feature type="domain" description="Cytochrome c" evidence="8">
    <location>
        <begin position="22"/>
        <end position="119"/>
    </location>
</feature>
<evidence type="ECO:0000256" key="1">
    <source>
        <dbReference type="ARBA" id="ARBA00022574"/>
    </source>
</evidence>
<dbReference type="SUPFAM" id="SSF46626">
    <property type="entry name" value="Cytochrome c"/>
    <property type="match status" value="1"/>
</dbReference>
<dbReference type="PROSITE" id="PS50082">
    <property type="entry name" value="WD_REPEATS_2"/>
    <property type="match status" value="5"/>
</dbReference>
<keyword evidence="2 7" id="KW-0349">Heme</keyword>
<keyword evidence="4" id="KW-0677">Repeat</keyword>
<evidence type="ECO:0000256" key="3">
    <source>
        <dbReference type="ARBA" id="ARBA00022723"/>
    </source>
</evidence>
<name>A0A7G8BIS1_9BACT</name>
<dbReference type="Proteomes" id="UP000515312">
    <property type="component" value="Chromosome"/>
</dbReference>
<dbReference type="InterPro" id="IPR001680">
    <property type="entry name" value="WD40_rpt"/>
</dbReference>
<dbReference type="PRINTS" id="PR00320">
    <property type="entry name" value="GPROTEINBRPT"/>
</dbReference>